<accession>B9XJZ9</accession>
<evidence type="ECO:0000256" key="1">
    <source>
        <dbReference type="SAM" id="MobiDB-lite"/>
    </source>
</evidence>
<gene>
    <name evidence="2" type="ORF">Cflav_PD2829</name>
</gene>
<dbReference type="AlphaFoldDB" id="B9XJZ9"/>
<dbReference type="EMBL" id="ABOX02000023">
    <property type="protein sequence ID" value="EEF59822.1"/>
    <property type="molecule type" value="Genomic_DNA"/>
</dbReference>
<protein>
    <submittedName>
        <fullName evidence="2">Uncharacterized protein</fullName>
    </submittedName>
</protein>
<name>B9XJZ9_PEDPL</name>
<keyword evidence="3" id="KW-1185">Reference proteome</keyword>
<comment type="caution">
    <text evidence="2">The sequence shown here is derived from an EMBL/GenBank/DDBJ whole genome shotgun (WGS) entry which is preliminary data.</text>
</comment>
<dbReference type="Proteomes" id="UP000003688">
    <property type="component" value="Unassembled WGS sequence"/>
</dbReference>
<feature type="region of interest" description="Disordered" evidence="1">
    <location>
        <begin position="1"/>
        <end position="25"/>
    </location>
</feature>
<feature type="compositionally biased region" description="Basic and acidic residues" evidence="1">
    <location>
        <begin position="1"/>
        <end position="18"/>
    </location>
</feature>
<evidence type="ECO:0000313" key="2">
    <source>
        <dbReference type="EMBL" id="EEF59822.1"/>
    </source>
</evidence>
<dbReference type="STRING" id="320771.Cflav_PD2829"/>
<proteinExistence type="predicted"/>
<reference evidence="2 3" key="1">
    <citation type="journal article" date="2011" name="J. Bacteriol.">
        <title>Genome sequence of 'Pedosphaera parvula' Ellin514, an aerobic Verrucomicrobial isolate from pasture soil.</title>
        <authorList>
            <person name="Kant R."/>
            <person name="van Passel M.W."/>
            <person name="Sangwan P."/>
            <person name="Palva A."/>
            <person name="Lucas S."/>
            <person name="Copeland A."/>
            <person name="Lapidus A."/>
            <person name="Glavina Del Rio T."/>
            <person name="Dalin E."/>
            <person name="Tice H."/>
            <person name="Bruce D."/>
            <person name="Goodwin L."/>
            <person name="Pitluck S."/>
            <person name="Chertkov O."/>
            <person name="Larimer F.W."/>
            <person name="Land M.L."/>
            <person name="Hauser L."/>
            <person name="Brettin T.S."/>
            <person name="Detter J.C."/>
            <person name="Han S."/>
            <person name="de Vos W.M."/>
            <person name="Janssen P.H."/>
            <person name="Smidt H."/>
        </authorList>
    </citation>
    <scope>NUCLEOTIDE SEQUENCE [LARGE SCALE GENOMIC DNA]</scope>
    <source>
        <strain evidence="2 3">Ellin514</strain>
    </source>
</reference>
<sequence>MNDRKLKNLFEQARKEPSPRPTDGFEQNVIRALNRAETKVIEEPSLWDQLGQMFPRMAVATLLIIGICMAAEFYGPNSASLTSEAGQFTDQWFFADGEN</sequence>
<dbReference type="RefSeq" id="WP_007416142.1">
    <property type="nucleotide sequence ID" value="NZ_ABOX02000023.1"/>
</dbReference>
<evidence type="ECO:0000313" key="3">
    <source>
        <dbReference type="Proteomes" id="UP000003688"/>
    </source>
</evidence>
<organism evidence="2 3">
    <name type="scientific">Pedosphaera parvula (strain Ellin514)</name>
    <dbReference type="NCBI Taxonomy" id="320771"/>
    <lineage>
        <taxon>Bacteria</taxon>
        <taxon>Pseudomonadati</taxon>
        <taxon>Verrucomicrobiota</taxon>
        <taxon>Pedosphaerae</taxon>
        <taxon>Pedosphaerales</taxon>
        <taxon>Pedosphaeraceae</taxon>
        <taxon>Pedosphaera</taxon>
    </lineage>
</organism>